<evidence type="ECO:0000313" key="2">
    <source>
        <dbReference type="Proteomes" id="UP001302316"/>
    </source>
</evidence>
<protein>
    <submittedName>
        <fullName evidence="1">Uncharacterized protein</fullName>
    </submittedName>
</protein>
<reference evidence="1 2" key="1">
    <citation type="submission" date="2023-12" db="EMBL/GenBank/DDBJ databases">
        <title>Whole-genome sequencing of halo(alkali)philic microorganisms from hypersaline lakes.</title>
        <authorList>
            <person name="Sorokin D.Y."/>
            <person name="Merkel A.Y."/>
            <person name="Messina E."/>
            <person name="Yakimov M."/>
        </authorList>
    </citation>
    <scope>NUCLEOTIDE SEQUENCE [LARGE SCALE GENOMIC DNA]</scope>
    <source>
        <strain evidence="1 2">AB-CW1</strain>
    </source>
</reference>
<keyword evidence="2" id="KW-1185">Reference proteome</keyword>
<accession>A0AAP6JCU7</accession>
<dbReference type="Proteomes" id="UP001302316">
    <property type="component" value="Unassembled WGS sequence"/>
</dbReference>
<proteinExistence type="predicted"/>
<gene>
    <name evidence="1" type="ORF">VCB98_02070</name>
</gene>
<evidence type="ECO:0000313" key="1">
    <source>
        <dbReference type="EMBL" id="MEA5444601.1"/>
    </source>
</evidence>
<dbReference type="RefSeq" id="WP_346049968.1">
    <property type="nucleotide sequence ID" value="NZ_JAYGII010000002.1"/>
</dbReference>
<sequence>MSINRTRGLLYWLARLLGDVNAVRRGRVGRRIGRRVVGRAAGRGIGRLFRRF</sequence>
<name>A0AAP6JCU7_9GAMM</name>
<dbReference type="EMBL" id="JAYGII010000002">
    <property type="protein sequence ID" value="MEA5444601.1"/>
    <property type="molecule type" value="Genomic_DNA"/>
</dbReference>
<dbReference type="AlphaFoldDB" id="A0AAP6JCU7"/>
<organism evidence="1 2">
    <name type="scientific">Natronospira elongata</name>
    <dbReference type="NCBI Taxonomy" id="3110268"/>
    <lineage>
        <taxon>Bacteria</taxon>
        <taxon>Pseudomonadati</taxon>
        <taxon>Pseudomonadota</taxon>
        <taxon>Gammaproteobacteria</taxon>
        <taxon>Natronospirales</taxon>
        <taxon>Natronospiraceae</taxon>
        <taxon>Natronospira</taxon>
    </lineage>
</organism>
<comment type="caution">
    <text evidence="1">The sequence shown here is derived from an EMBL/GenBank/DDBJ whole genome shotgun (WGS) entry which is preliminary data.</text>
</comment>